<accession>A0AC61S5W6</accession>
<dbReference type="Proteomes" id="UP000305401">
    <property type="component" value="Unassembled WGS sequence"/>
</dbReference>
<sequence>MALAKNILFNLSETYDCYFSRLRTWREHHIKEKNFILILALVVGVACGFAALAFKWLIHFISGSLLLKIDITGGNYLYLIYPFIGILIASCYVRYVVRDNIAHGVTKVLYSISQNKSRLKPHNCYTSVVAASITIGFGGSVGAEGPIVSTGAAIGSNIGQAFRLSPRLLMLLVGCGAAAGVAGIFKAPLSGALFTLEVLMIDLTTVTVMPLLIASVSAATVAYVFTGYDSQFFFVQSEPFVTSRIPYAILLGVLCGFASLYFIRIINSMENFYGRINNPWVRASLGGAILAGLIFFFPPLYGEGYSAITAMLHGDVGSIVDGSIFYNYRNSVWFIILFVGALCMSKAFATSSTNGAGGVGGTFAPSLYMGVMTGFFFAYLINALDFGPELSVKNFALLGMCGVMAGVMHAPLMGIFLTAELTGGYELFLPLLIVATISYGTIKIFEPYSIYAIRLAKRGELLTHHKDKSVLRLLKINSVIENDFKPVRPEMSLKEMVDVISQSNRNLFPVTDADGKLLGVVLLDDIRNIMFRPDLYRRMYVSKFMSSPPAMIEIGDTMENVMKTFDRTGAWNLPVVENGVYMGFVSKSKIFNSYRRVLRHYSED</sequence>
<evidence type="ECO:0000313" key="1">
    <source>
        <dbReference type="EMBL" id="THG52722.1"/>
    </source>
</evidence>
<proteinExistence type="predicted"/>
<gene>
    <name evidence="1" type="ORF">E5990_04870</name>
</gene>
<name>A0AC61S5W6_9BACT</name>
<evidence type="ECO:0000313" key="2">
    <source>
        <dbReference type="Proteomes" id="UP000305401"/>
    </source>
</evidence>
<protein>
    <submittedName>
        <fullName evidence="1">Chloride channel protein</fullName>
    </submittedName>
</protein>
<organism evidence="1 2">
    <name type="scientific">Muribaculum caecicola</name>
    <dbReference type="NCBI Taxonomy" id="3038144"/>
    <lineage>
        <taxon>Bacteria</taxon>
        <taxon>Pseudomonadati</taxon>
        <taxon>Bacteroidota</taxon>
        <taxon>Bacteroidia</taxon>
        <taxon>Bacteroidales</taxon>
        <taxon>Muribaculaceae</taxon>
        <taxon>Muribaculum</taxon>
    </lineage>
</organism>
<reference evidence="1" key="1">
    <citation type="submission" date="2019-04" db="EMBL/GenBank/DDBJ databases">
        <title>Microbes associate with the intestines of laboratory mice.</title>
        <authorList>
            <person name="Navarre W."/>
            <person name="Wong E."/>
            <person name="Huang K.C."/>
            <person name="Tropini C."/>
            <person name="Ng K."/>
            <person name="Yu B."/>
        </authorList>
    </citation>
    <scope>NUCLEOTIDE SEQUENCE</scope>
    <source>
        <strain evidence="1">NM86_A22</strain>
    </source>
</reference>
<comment type="caution">
    <text evidence="1">The sequence shown here is derived from an EMBL/GenBank/DDBJ whole genome shotgun (WGS) entry which is preliminary data.</text>
</comment>
<dbReference type="EMBL" id="SSTG01000041">
    <property type="protein sequence ID" value="THG52722.1"/>
    <property type="molecule type" value="Genomic_DNA"/>
</dbReference>
<keyword evidence="2" id="KW-1185">Reference proteome</keyword>